<name>A0A7Z9AY19_ENTHR</name>
<dbReference type="SMART" id="SM01260">
    <property type="entry name" value="LANC_like"/>
    <property type="match status" value="1"/>
</dbReference>
<dbReference type="NCBIfam" id="TIGR03897">
    <property type="entry name" value="lanti_2_LanM"/>
    <property type="match status" value="1"/>
</dbReference>
<protein>
    <submittedName>
        <fullName evidence="2">Salivaricin A modification enzyme (Amino acid dehydration)</fullName>
    </submittedName>
</protein>
<gene>
    <name evidence="2" type="ORF">NCTC12204_02603</name>
</gene>
<dbReference type="InterPro" id="IPR025410">
    <property type="entry name" value="Lant_dehyd"/>
</dbReference>
<evidence type="ECO:0000259" key="1">
    <source>
        <dbReference type="Pfam" id="PF13575"/>
    </source>
</evidence>
<comment type="caution">
    <text evidence="2">The sequence shown here is derived from an EMBL/GenBank/DDBJ whole genome shotgun (WGS) entry which is preliminary data.</text>
</comment>
<accession>A0A7Z9AY19</accession>
<dbReference type="InterPro" id="IPR007822">
    <property type="entry name" value="LANC-like"/>
</dbReference>
<reference evidence="2 3" key="1">
    <citation type="submission" date="2019-05" db="EMBL/GenBank/DDBJ databases">
        <authorList>
            <consortium name="Pathogen Informatics"/>
        </authorList>
    </citation>
    <scope>NUCLEOTIDE SEQUENCE [LARGE SCALE GENOMIC DNA]</scope>
    <source>
        <strain evidence="2 3">NCTC12204</strain>
    </source>
</reference>
<proteinExistence type="predicted"/>
<sequence length="967" mass="113347">MDNYELLEYNLAEFMTSDMQEEFLQFFHFQNINEFKEQYVHSKKLLKDQNEEMLNELKEWRQVDSIEKFSQQVTIKLTEQYFMKYPNLIKYKNVSNNINENLCKDIHEILLRTIVYDFNLLKSQLQKLSVKSYIRNYLSNEKYVTGLFQRFPVLFNLIDKKIKETICYISEVIQHVEYDSKEINELFSIQLDQEIGVEFSSGDPHLSGKFPLVITGKKNKIIYKPRSNYNDLLFGECVALFNKNNFNKQLAQIKLLNRKTYSWSEFVVSDPCQSEEEVQDFYYKMGAIIAILFYLNASDIHLENLIASGGSPMLIDLECLFNNLDRMEALSVNDKIHEFLTNSVLNSGIVPMYNEFFKDDISALGSHENLFQRFSVPQLIVSEDDLEIKFTENSDEFKYSYSNVPMYHGQNYRFLDYKQQIYQGFTETFHLFLDKKSELIDIVERYKNDITIRHLIKPTATYSKIATLSYHPRFLTAPFDRLLFVYSQMARFGSTPFLTYEIEDILEGDIPYVFSKLNSNTLNISKKMTFTNNSRIDFLTLWKKKIHSLSEKDLNYQLNILQKSFGDKNITLEDLFIIGEKNDEIKTLESYIHSKRIVHNKQVTWLHTGYEDLTKDKDFKIRLKLQPMNNSLYNGKIGVAITYYYLWKTKNDFDYKNRFLLILNDLLDHFDLSNQKNYDIGVFSGLGGYIYLFNLIAPSLRTSKLIAIEQDILQYLGQKIKKDKILDIMSGTAGLLLLFCNIYKKSPNKELKKLIGLCVENLLNNLIESEGKGSYWESSVEKKLILGFSHGTSGILYALAIYEELFSVTKIKETIGAVTLFENQHRKNGVWFDTRGEKWIEQNTFYCNGLVGMLTHRYLMEGESPEELLYFARLKEELNKERVDSCLCHGFLGNMWLYRHFFIHHNIKSYAFLLDDWNAYLDKRTINESCLEDEFLDVGLMTGLSGVILGLLALENPNIPNILLFDL</sequence>
<dbReference type="Pfam" id="PF13575">
    <property type="entry name" value="DUF4135"/>
    <property type="match status" value="1"/>
</dbReference>
<dbReference type="CDD" id="cd04792">
    <property type="entry name" value="LanM-like"/>
    <property type="match status" value="1"/>
</dbReference>
<dbReference type="PRINTS" id="PR01950">
    <property type="entry name" value="LANCSUPER"/>
</dbReference>
<dbReference type="RefSeq" id="WP_010737270.1">
    <property type="nucleotide sequence ID" value="NZ_BSWW01000005.1"/>
</dbReference>
<dbReference type="InterPro" id="IPR017146">
    <property type="entry name" value="Lanti_2_LanM"/>
</dbReference>
<dbReference type="Gene3D" id="1.50.10.20">
    <property type="match status" value="1"/>
</dbReference>
<evidence type="ECO:0000313" key="2">
    <source>
        <dbReference type="EMBL" id="VTQ70326.1"/>
    </source>
</evidence>
<dbReference type="SUPFAM" id="SSF158745">
    <property type="entry name" value="LanC-like"/>
    <property type="match status" value="1"/>
</dbReference>
<evidence type="ECO:0000313" key="3">
    <source>
        <dbReference type="Proteomes" id="UP000352698"/>
    </source>
</evidence>
<dbReference type="AlphaFoldDB" id="A0A7Z9AY19"/>
<dbReference type="PIRSF" id="PIRSF037228">
    <property type="entry name" value="Lant_mod_RumM"/>
    <property type="match status" value="1"/>
</dbReference>
<feature type="domain" description="Lantibiotic biosynthesis protein dehydration" evidence="1">
    <location>
        <begin position="151"/>
        <end position="512"/>
    </location>
</feature>
<dbReference type="EMBL" id="CABEEP010000001">
    <property type="protein sequence ID" value="VTQ70326.1"/>
    <property type="molecule type" value="Genomic_DNA"/>
</dbReference>
<dbReference type="Pfam" id="PF05147">
    <property type="entry name" value="LANC_like"/>
    <property type="match status" value="1"/>
</dbReference>
<dbReference type="GO" id="GO:0031179">
    <property type="term" value="P:peptide modification"/>
    <property type="evidence" value="ECO:0007669"/>
    <property type="project" value="InterPro"/>
</dbReference>
<dbReference type="Proteomes" id="UP000352698">
    <property type="component" value="Unassembled WGS sequence"/>
</dbReference>
<organism evidence="2 3">
    <name type="scientific">Enterococcus hirae</name>
    <dbReference type="NCBI Taxonomy" id="1354"/>
    <lineage>
        <taxon>Bacteria</taxon>
        <taxon>Bacillati</taxon>
        <taxon>Bacillota</taxon>
        <taxon>Bacilli</taxon>
        <taxon>Lactobacillales</taxon>
        <taxon>Enterococcaceae</taxon>
        <taxon>Enterococcus</taxon>
    </lineage>
</organism>